<dbReference type="GeneID" id="62759011"/>
<proteinExistence type="predicted"/>
<name>G1WIX8_9ACTN</name>
<evidence type="ECO:0000313" key="1">
    <source>
        <dbReference type="EMBL" id="EGX70605.1"/>
    </source>
</evidence>
<accession>G1WIX8</accession>
<sequence length="392" mass="42718">MISTELDLAKKLFSFAGMGSAVSGDDATSVRIGTVTQVNADGSISVRLADTGETVYLRTSTPVKVGDTVSIIKQGGVYVVYALDALSEQISKQEQELIDFAGALGDLGTQIDGKVETHFYSYTPTTGNIPASQWSADEKQAHAGDLFYNTSNGYVYRWTGSAWQQITDSRIQDALNAASRAEDTADSKRRVFTSQPTGPYDRGDLWVNVSNPGALKVCKTAESRAGAFYASDWVLATSYTDDTTVNELIKSFSMTQERAYVSITRGNSAQPTTGTAYWWSFKPSNARNAPTVAYCSIPLANVATPKYFGGMGEWTLSDWSWTVRWPSTFDNITYSNLPIVIMGASGFGEWCFSTSYNRDTDGIGPIVVTRPYKVGGTIPSVRIEIMAVERRL</sequence>
<evidence type="ECO:0000313" key="2">
    <source>
        <dbReference type="Proteomes" id="UP000004830"/>
    </source>
</evidence>
<gene>
    <name evidence="1" type="ORF">HMPREF9452_01291</name>
</gene>
<dbReference type="eggNOG" id="COG4926">
    <property type="taxonomic scope" value="Bacteria"/>
</dbReference>
<reference evidence="1 2" key="1">
    <citation type="submission" date="2011-06" db="EMBL/GenBank/DDBJ databases">
        <title>The Genome Sequence of Collinsella tanakaei YIT 12063.</title>
        <authorList>
            <consortium name="The Broad Institute Genome Sequencing Platform"/>
            <person name="Earl A."/>
            <person name="Ward D."/>
            <person name="Feldgarden M."/>
            <person name="Gevers D."/>
            <person name="Morotomi M."/>
            <person name="Young S.K."/>
            <person name="Zeng Q."/>
            <person name="Gargeya S."/>
            <person name="Fitzgerald M."/>
            <person name="Haas B."/>
            <person name="Abouelleil A."/>
            <person name="Alvarado L."/>
            <person name="Arachchi H.M."/>
            <person name="Berlin A."/>
            <person name="Brown A."/>
            <person name="Chapman S.B."/>
            <person name="Chen Z."/>
            <person name="Dunbar C."/>
            <person name="Freedman E."/>
            <person name="Gearin G."/>
            <person name="Gellesch M."/>
            <person name="Goldberg J."/>
            <person name="Griggs A."/>
            <person name="Gujja S."/>
            <person name="Heiman D."/>
            <person name="Howarth C."/>
            <person name="Larson L."/>
            <person name="Lui A."/>
            <person name="MacDonald P.J.P."/>
            <person name="Mehta T."/>
            <person name="Montmayeur A."/>
            <person name="Murphy C."/>
            <person name="Neiman D."/>
            <person name="Pearson M."/>
            <person name="Priest M."/>
            <person name="Roberts A."/>
            <person name="Saif S."/>
            <person name="Shea T."/>
            <person name="Shenoy N."/>
            <person name="Sisk P."/>
            <person name="Stolte C."/>
            <person name="Sykes S."/>
            <person name="Wortman J."/>
            <person name="Nusbaum C."/>
            <person name="Birren B."/>
        </authorList>
    </citation>
    <scope>NUCLEOTIDE SEQUENCE [LARGE SCALE GENOMIC DNA]</scope>
    <source>
        <strain evidence="1 2">YIT 12063</strain>
    </source>
</reference>
<dbReference type="OrthoDB" id="5056238at2"/>
<dbReference type="STRING" id="742742.HMPREF9452_01291"/>
<dbReference type="PATRIC" id="fig|742742.3.peg.1262"/>
<dbReference type="AlphaFoldDB" id="G1WIX8"/>
<dbReference type="Proteomes" id="UP000004830">
    <property type="component" value="Unassembled WGS sequence"/>
</dbReference>
<dbReference type="EMBL" id="ADLS01000017">
    <property type="protein sequence ID" value="EGX70605.1"/>
    <property type="molecule type" value="Genomic_DNA"/>
</dbReference>
<comment type="caution">
    <text evidence="1">The sequence shown here is derived from an EMBL/GenBank/DDBJ whole genome shotgun (WGS) entry which is preliminary data.</text>
</comment>
<organism evidence="1 2">
    <name type="scientific">Collinsella tanakaei YIT 12063</name>
    <dbReference type="NCBI Taxonomy" id="742742"/>
    <lineage>
        <taxon>Bacteria</taxon>
        <taxon>Bacillati</taxon>
        <taxon>Actinomycetota</taxon>
        <taxon>Coriobacteriia</taxon>
        <taxon>Coriobacteriales</taxon>
        <taxon>Coriobacteriaceae</taxon>
        <taxon>Collinsella</taxon>
    </lineage>
</organism>
<protein>
    <submittedName>
        <fullName evidence="1">Uncharacterized protein</fullName>
    </submittedName>
</protein>
<dbReference type="HOGENOM" id="CLU_703405_0_0_11"/>
<keyword evidence="2" id="KW-1185">Reference proteome</keyword>
<dbReference type="RefSeq" id="WP_009141326.1">
    <property type="nucleotide sequence ID" value="NZ_JH126469.1"/>
</dbReference>